<dbReference type="Proteomes" id="UP000042394">
    <property type="component" value="Unassembled WGS sequence"/>
</dbReference>
<proteinExistence type="predicted"/>
<dbReference type="EMBL" id="CQPD01000011">
    <property type="protein sequence ID" value="CNT94576.1"/>
    <property type="molecule type" value="Genomic_DNA"/>
</dbReference>
<name>A0A655C4T6_SALET</name>
<reference evidence="1 2" key="1">
    <citation type="submission" date="2015-03" db="EMBL/GenBank/DDBJ databases">
        <authorList>
            <consortium name="Pathogen Informatics"/>
        </authorList>
    </citation>
    <scope>NUCLEOTIDE SEQUENCE [LARGE SCALE GENOMIC DNA]</scope>
    <source>
        <strain evidence="1 2">D4891</strain>
    </source>
</reference>
<evidence type="ECO:0000313" key="2">
    <source>
        <dbReference type="Proteomes" id="UP000042394"/>
    </source>
</evidence>
<sequence>MLLHGAFDNRQPQPGAARLAVARLISAIERTEDLLAVFRADARPVVIDRDRNTVFIHREADFNLRM</sequence>
<accession>A0A655C4T6</accession>
<organism evidence="1 2">
    <name type="scientific">Salmonella enterica subsp. enterica serovar Bovismorbificans</name>
    <dbReference type="NCBI Taxonomy" id="58097"/>
    <lineage>
        <taxon>Bacteria</taxon>
        <taxon>Pseudomonadati</taxon>
        <taxon>Pseudomonadota</taxon>
        <taxon>Gammaproteobacteria</taxon>
        <taxon>Enterobacterales</taxon>
        <taxon>Enterobacteriaceae</taxon>
        <taxon>Salmonella</taxon>
    </lineage>
</organism>
<evidence type="ECO:0000313" key="1">
    <source>
        <dbReference type="EMBL" id="CNT94576.1"/>
    </source>
</evidence>
<protein>
    <submittedName>
        <fullName evidence="1">Uncharacterized protein</fullName>
    </submittedName>
</protein>
<dbReference type="AlphaFoldDB" id="A0A655C4T6"/>
<gene>
    <name evidence="1" type="ORF">ERS008207_01423</name>
</gene>